<dbReference type="AlphaFoldDB" id="A0A495MIC7"/>
<evidence type="ECO:0000313" key="3">
    <source>
        <dbReference type="EMBL" id="RKS25724.1"/>
    </source>
</evidence>
<keyword evidence="3" id="KW-0675">Receptor</keyword>
<proteinExistence type="predicted"/>
<gene>
    <name evidence="3" type="ORF">CLV94_0766</name>
</gene>
<evidence type="ECO:0000256" key="1">
    <source>
        <dbReference type="SAM" id="SignalP"/>
    </source>
</evidence>
<dbReference type="InterPro" id="IPR041700">
    <property type="entry name" value="OMP_b-brl_3"/>
</dbReference>
<organism evidence="3 4">
    <name type="scientific">Flavobacterium endophyticum</name>
    <dbReference type="NCBI Taxonomy" id="1540163"/>
    <lineage>
        <taxon>Bacteria</taxon>
        <taxon>Pseudomonadati</taxon>
        <taxon>Bacteroidota</taxon>
        <taxon>Flavobacteriia</taxon>
        <taxon>Flavobacteriales</taxon>
        <taxon>Flavobacteriaceae</taxon>
        <taxon>Flavobacterium</taxon>
    </lineage>
</organism>
<evidence type="ECO:0000313" key="4">
    <source>
        <dbReference type="Proteomes" id="UP000277579"/>
    </source>
</evidence>
<reference evidence="3 4" key="1">
    <citation type="submission" date="2018-10" db="EMBL/GenBank/DDBJ databases">
        <title>Genomic Encyclopedia of Archaeal and Bacterial Type Strains, Phase II (KMG-II): from individual species to whole genera.</title>
        <authorList>
            <person name="Goeker M."/>
        </authorList>
    </citation>
    <scope>NUCLEOTIDE SEQUENCE [LARGE SCALE GENOMIC DNA]</scope>
    <source>
        <strain evidence="3 4">DSM 29537</strain>
    </source>
</reference>
<protein>
    <submittedName>
        <fullName evidence="3">Outer membrane receptor protein involved in Fe transport</fullName>
    </submittedName>
</protein>
<sequence>MPRIILHVLFALLSYAAFGQNSFTIKGKAISKEVNKPIESATVYITSAKDSTVIDYTITNKNGNFLITVKKINQPFVVKVASLGYQTWEKEYPKLTSDIDLGDVFVSDAVTNLGEVVIVSEAPPIRIKNDTLEFNASSFKVRPDSNVEALLKELPGVEIDKDGKIKVNGKEVNEFLVNGKSFFGKDGKVAIKNLPSEIIDKIQVSDTKTKEEKLSGDGASSNNKSINITIQEDKNKGLFGKFTGGYGTDKRYESSGLVNYFKDKQKISVLASSNNINSVGFSMDEIFDAMGGGRNTYVNGNGSFGIDGMNFGGGNEGITQSSMIGLNFVDEWFKKLEPNGSYFYTNSKTDNDTRSRTENLLTSEDGTNSTFITESKGTTRRTSDGHNFNLEFEYKIDSLLTLSVRPSLVKSNSISKDFSEQSSTNNLGLVNESTNSAKTNNASSSFGNEMYLHKRFKKKGRNFGFTFNNTNKSNDRDNITNSETYFFQDPDRTEDIRRQRVFDDIKDNTYYTRIGYSEPITDSLTLTVRTSYEWKDYDNGKSTFNLNEASGQYSEFNNLLSYNLMSKTRTLNPNASLSLRKNKYAGGITLGTKVITMENTSLYNGTTSNIDKNYVYPSANAWFNYRISKSKSLYINYNFDVQLPTAAQILPVVDLTDPLYQVTGNPNLKPTKNHNFHLNFNNYDYASKSGFYLYAGFNYYEQQIVFSRVFNPTDLINRADYQNINDTYYSYGGLNWSKSIKKEQNTFRFSLGANTNFNLNKGLTNNALYEARGVTLEQQVSVGWDYGELLTIEPSYTYSLNMTDYTNYSVKSSSNFTHNFKVQTTSHWPKHFVFGNDFGYTYNSNISDGYKKDFYLLNTSLGYNFMDDKLLFKVKVYDVLNQNQSAVRYINPESIQDIQNTVLKRYAMFSLTYKIEKFGGKKKEEGGFGF</sequence>
<dbReference type="InterPro" id="IPR008969">
    <property type="entry name" value="CarboxyPept-like_regulatory"/>
</dbReference>
<dbReference type="Pfam" id="PF14905">
    <property type="entry name" value="OMP_b-brl_3"/>
    <property type="match status" value="1"/>
</dbReference>
<dbReference type="OrthoDB" id="1682379at2"/>
<dbReference type="SUPFAM" id="SSF49464">
    <property type="entry name" value="Carboxypeptidase regulatory domain-like"/>
    <property type="match status" value="1"/>
</dbReference>
<feature type="domain" description="Outer membrane protein beta-barrel" evidence="2">
    <location>
        <begin position="454"/>
        <end position="913"/>
    </location>
</feature>
<name>A0A495MIC7_9FLAO</name>
<comment type="caution">
    <text evidence="3">The sequence shown here is derived from an EMBL/GenBank/DDBJ whole genome shotgun (WGS) entry which is preliminary data.</text>
</comment>
<dbReference type="Proteomes" id="UP000277579">
    <property type="component" value="Unassembled WGS sequence"/>
</dbReference>
<dbReference type="EMBL" id="RBLC01000001">
    <property type="protein sequence ID" value="RKS25724.1"/>
    <property type="molecule type" value="Genomic_DNA"/>
</dbReference>
<keyword evidence="4" id="KW-1185">Reference proteome</keyword>
<feature type="signal peptide" evidence="1">
    <location>
        <begin position="1"/>
        <end position="19"/>
    </location>
</feature>
<feature type="chain" id="PRO_5019728255" evidence="1">
    <location>
        <begin position="20"/>
        <end position="930"/>
    </location>
</feature>
<dbReference type="SUPFAM" id="SSF56935">
    <property type="entry name" value="Porins"/>
    <property type="match status" value="1"/>
</dbReference>
<keyword evidence="1" id="KW-0732">Signal</keyword>
<evidence type="ECO:0000259" key="2">
    <source>
        <dbReference type="Pfam" id="PF14905"/>
    </source>
</evidence>
<accession>A0A495MIC7</accession>
<dbReference type="RefSeq" id="WP_121375102.1">
    <property type="nucleotide sequence ID" value="NZ_RBLC01000001.1"/>
</dbReference>